<keyword evidence="1" id="KW-0472">Membrane</keyword>
<feature type="transmembrane region" description="Helical" evidence="1">
    <location>
        <begin position="94"/>
        <end position="112"/>
    </location>
</feature>
<proteinExistence type="predicted"/>
<feature type="transmembrane region" description="Helical" evidence="1">
    <location>
        <begin position="37"/>
        <end position="55"/>
    </location>
</feature>
<organism evidence="2 3">
    <name type="scientific">Fusobacterium equinum</name>
    <dbReference type="NCBI Taxonomy" id="134605"/>
    <lineage>
        <taxon>Bacteria</taxon>
        <taxon>Fusobacteriati</taxon>
        <taxon>Fusobacteriota</taxon>
        <taxon>Fusobacteriia</taxon>
        <taxon>Fusobacteriales</taxon>
        <taxon>Fusobacteriaceae</taxon>
        <taxon>Fusobacterium</taxon>
    </lineage>
</organism>
<sequence>MEMFVLFGTSHMIMILIGVVSVLAFIGLGFLIKPQALAKFVSVVVLGIKIAEMYYRHIFLGEEIYRMLPFHLCNLTIILSLFMMFFHSKFLFQLVYFWFVGAIFAIITPDIIFDYPNFWTISFFVTHFYLVFSALFALIHFHFRPTKKGMIMAFLFINLWAVVMYFVNQELGTNYLFVNRIPETTTLLSYFGAWPYYFLPVEGIYLIQSILLYLPFRKANIKFNF</sequence>
<evidence type="ECO:0000313" key="3">
    <source>
        <dbReference type="Proteomes" id="UP000070617"/>
    </source>
</evidence>
<dbReference type="NCBIfam" id="TIGR02206">
    <property type="entry name" value="intg_mem_TP0381"/>
    <property type="match status" value="1"/>
</dbReference>
<feature type="transmembrane region" description="Helical" evidence="1">
    <location>
        <begin position="67"/>
        <end position="87"/>
    </location>
</feature>
<dbReference type="EMBL" id="LRPX01000069">
    <property type="protein sequence ID" value="KXA13503.1"/>
    <property type="molecule type" value="Genomic_DNA"/>
</dbReference>
<accession>A0A133NB64</accession>
<keyword evidence="1" id="KW-0812">Transmembrane</keyword>
<keyword evidence="1" id="KW-1133">Transmembrane helix</keyword>
<feature type="transmembrane region" description="Helical" evidence="1">
    <location>
        <begin position="12"/>
        <end position="32"/>
    </location>
</feature>
<feature type="transmembrane region" description="Helical" evidence="1">
    <location>
        <begin position="196"/>
        <end position="216"/>
    </location>
</feature>
<keyword evidence="3" id="KW-1185">Reference proteome</keyword>
<reference evidence="3" key="1">
    <citation type="submission" date="2016-01" db="EMBL/GenBank/DDBJ databases">
        <authorList>
            <person name="Mitreva M."/>
            <person name="Pepin K.H."/>
            <person name="Mihindukulasuriya K.A."/>
            <person name="Fulton R."/>
            <person name="Fronick C."/>
            <person name="O'Laughlin M."/>
            <person name="Miner T."/>
            <person name="Herter B."/>
            <person name="Rosa B.A."/>
            <person name="Cordes M."/>
            <person name="Tomlinson C."/>
            <person name="Wollam A."/>
            <person name="Palsikar V.B."/>
            <person name="Mardis E.R."/>
            <person name="Wilson R.K."/>
        </authorList>
    </citation>
    <scope>NUCLEOTIDE SEQUENCE [LARGE SCALE GENOMIC DNA]</scope>
    <source>
        <strain evidence="3">CMW8396</strain>
    </source>
</reference>
<name>A0A133NB64_9FUSO</name>
<dbReference type="Proteomes" id="UP000070617">
    <property type="component" value="Unassembled WGS sequence"/>
</dbReference>
<gene>
    <name evidence="2" type="ORF">HMPREF3206_01405</name>
</gene>
<protein>
    <submittedName>
        <fullName evidence="2">TIGR02206 family protein</fullName>
    </submittedName>
</protein>
<evidence type="ECO:0000256" key="1">
    <source>
        <dbReference type="SAM" id="Phobius"/>
    </source>
</evidence>
<dbReference type="InterPro" id="IPR011737">
    <property type="entry name" value="CHP02206_TP0381"/>
</dbReference>
<dbReference type="STRING" id="134605.HMPREF3206_01405"/>
<feature type="transmembrane region" description="Helical" evidence="1">
    <location>
        <begin position="150"/>
        <end position="167"/>
    </location>
</feature>
<feature type="transmembrane region" description="Helical" evidence="1">
    <location>
        <begin position="118"/>
        <end position="138"/>
    </location>
</feature>
<evidence type="ECO:0000313" key="2">
    <source>
        <dbReference type="EMBL" id="KXA13503.1"/>
    </source>
</evidence>
<dbReference type="RefSeq" id="WP_060793803.1">
    <property type="nucleotide sequence ID" value="NZ_KQ956559.1"/>
</dbReference>
<dbReference type="Pfam" id="PF14808">
    <property type="entry name" value="TMEM164"/>
    <property type="match status" value="1"/>
</dbReference>
<dbReference type="PATRIC" id="fig|134605.3.peg.1392"/>
<comment type="caution">
    <text evidence="2">The sequence shown here is derived from an EMBL/GenBank/DDBJ whole genome shotgun (WGS) entry which is preliminary data.</text>
</comment>
<dbReference type="AlphaFoldDB" id="A0A133NB64"/>